<evidence type="ECO:0000256" key="3">
    <source>
        <dbReference type="ARBA" id="ARBA00022692"/>
    </source>
</evidence>
<protein>
    <submittedName>
        <fullName evidence="6">Uncharacterized protein</fullName>
    </submittedName>
</protein>
<gene>
    <name evidence="6" type="ORF">M404DRAFT_999949</name>
</gene>
<dbReference type="STRING" id="870435.A0A0C3PCC8"/>
<comment type="subcellular location">
    <subcellularLocation>
        <location evidence="1">Membrane</location>
        <topology evidence="1">Multi-pass membrane protein</topology>
    </subcellularLocation>
</comment>
<dbReference type="InterPro" id="IPR009311">
    <property type="entry name" value="IFI6/IFI27-like"/>
</dbReference>
<organism evidence="6 7">
    <name type="scientific">Pisolithus tinctorius Marx 270</name>
    <dbReference type="NCBI Taxonomy" id="870435"/>
    <lineage>
        <taxon>Eukaryota</taxon>
        <taxon>Fungi</taxon>
        <taxon>Dikarya</taxon>
        <taxon>Basidiomycota</taxon>
        <taxon>Agaricomycotina</taxon>
        <taxon>Agaricomycetes</taxon>
        <taxon>Agaricomycetidae</taxon>
        <taxon>Boletales</taxon>
        <taxon>Sclerodermatineae</taxon>
        <taxon>Pisolithaceae</taxon>
        <taxon>Pisolithus</taxon>
    </lineage>
</organism>
<evidence type="ECO:0000256" key="4">
    <source>
        <dbReference type="ARBA" id="ARBA00022989"/>
    </source>
</evidence>
<proteinExistence type="inferred from homology"/>
<sequence>MLVLLSIWFGPAPLLSLLSLLRWLAQRIVRCLGFGIKGVIKGSWAAFYQSTRLAGHIPVGSVFAWLQSFGASTF</sequence>
<evidence type="ECO:0000313" key="6">
    <source>
        <dbReference type="EMBL" id="KIO05344.1"/>
    </source>
</evidence>
<dbReference type="GO" id="GO:0016020">
    <property type="term" value="C:membrane"/>
    <property type="evidence" value="ECO:0007669"/>
    <property type="project" value="UniProtKB-SubCell"/>
</dbReference>
<dbReference type="Pfam" id="PF06140">
    <property type="entry name" value="Ifi-6-16"/>
    <property type="match status" value="1"/>
</dbReference>
<keyword evidence="4" id="KW-1133">Transmembrane helix</keyword>
<dbReference type="AlphaFoldDB" id="A0A0C3PCC8"/>
<reference evidence="7" key="2">
    <citation type="submission" date="2015-01" db="EMBL/GenBank/DDBJ databases">
        <title>Evolutionary Origins and Diversification of the Mycorrhizal Mutualists.</title>
        <authorList>
            <consortium name="DOE Joint Genome Institute"/>
            <consortium name="Mycorrhizal Genomics Consortium"/>
            <person name="Kohler A."/>
            <person name="Kuo A."/>
            <person name="Nagy L.G."/>
            <person name="Floudas D."/>
            <person name="Copeland A."/>
            <person name="Barry K.W."/>
            <person name="Cichocki N."/>
            <person name="Veneault-Fourrey C."/>
            <person name="LaButti K."/>
            <person name="Lindquist E.A."/>
            <person name="Lipzen A."/>
            <person name="Lundell T."/>
            <person name="Morin E."/>
            <person name="Murat C."/>
            <person name="Riley R."/>
            <person name="Ohm R."/>
            <person name="Sun H."/>
            <person name="Tunlid A."/>
            <person name="Henrissat B."/>
            <person name="Grigoriev I.V."/>
            <person name="Hibbett D.S."/>
            <person name="Martin F."/>
        </authorList>
    </citation>
    <scope>NUCLEOTIDE SEQUENCE [LARGE SCALE GENOMIC DNA]</scope>
    <source>
        <strain evidence="7">Marx 270</strain>
    </source>
</reference>
<evidence type="ECO:0000256" key="5">
    <source>
        <dbReference type="ARBA" id="ARBA00023136"/>
    </source>
</evidence>
<keyword evidence="3" id="KW-0812">Transmembrane</keyword>
<dbReference type="InParanoid" id="A0A0C3PCC8"/>
<dbReference type="InterPro" id="IPR038213">
    <property type="entry name" value="IFI6/IFI27-like_sf"/>
</dbReference>
<evidence type="ECO:0000313" key="7">
    <source>
        <dbReference type="Proteomes" id="UP000054217"/>
    </source>
</evidence>
<dbReference type="OrthoDB" id="440424at2759"/>
<comment type="similarity">
    <text evidence="2">Belongs to the IFI6/IFI27 family.</text>
</comment>
<dbReference type="Proteomes" id="UP000054217">
    <property type="component" value="Unassembled WGS sequence"/>
</dbReference>
<dbReference type="EMBL" id="KN831967">
    <property type="protein sequence ID" value="KIO05344.1"/>
    <property type="molecule type" value="Genomic_DNA"/>
</dbReference>
<dbReference type="Gene3D" id="6.10.110.10">
    <property type="match status" value="1"/>
</dbReference>
<accession>A0A0C3PCC8</accession>
<dbReference type="HOGENOM" id="CLU_2688801_0_0_1"/>
<evidence type="ECO:0000256" key="2">
    <source>
        <dbReference type="ARBA" id="ARBA00007262"/>
    </source>
</evidence>
<keyword evidence="7" id="KW-1185">Reference proteome</keyword>
<keyword evidence="5" id="KW-0472">Membrane</keyword>
<evidence type="ECO:0000256" key="1">
    <source>
        <dbReference type="ARBA" id="ARBA00004141"/>
    </source>
</evidence>
<reference evidence="6 7" key="1">
    <citation type="submission" date="2014-04" db="EMBL/GenBank/DDBJ databases">
        <authorList>
            <consortium name="DOE Joint Genome Institute"/>
            <person name="Kuo A."/>
            <person name="Kohler A."/>
            <person name="Costa M.D."/>
            <person name="Nagy L.G."/>
            <person name="Floudas D."/>
            <person name="Copeland A."/>
            <person name="Barry K.W."/>
            <person name="Cichocki N."/>
            <person name="Veneault-Fourrey C."/>
            <person name="LaButti K."/>
            <person name="Lindquist E.A."/>
            <person name="Lipzen A."/>
            <person name="Lundell T."/>
            <person name="Morin E."/>
            <person name="Murat C."/>
            <person name="Sun H."/>
            <person name="Tunlid A."/>
            <person name="Henrissat B."/>
            <person name="Grigoriev I.V."/>
            <person name="Hibbett D.S."/>
            <person name="Martin F."/>
            <person name="Nordberg H.P."/>
            <person name="Cantor M.N."/>
            <person name="Hua S.X."/>
        </authorList>
    </citation>
    <scope>NUCLEOTIDE SEQUENCE [LARGE SCALE GENOMIC DNA]</scope>
    <source>
        <strain evidence="6 7">Marx 270</strain>
    </source>
</reference>
<name>A0A0C3PCC8_PISTI</name>